<dbReference type="FunFam" id="3.90.550.10:FF:000003">
    <property type="entry name" value="2-C-methyl-D-erythritol 4-phosphate cytidylyltransferase"/>
    <property type="match status" value="1"/>
</dbReference>
<dbReference type="PANTHER" id="PTHR32125">
    <property type="entry name" value="2-C-METHYL-D-ERYTHRITOL 4-PHOSPHATE CYTIDYLYLTRANSFERASE, CHLOROPLASTIC"/>
    <property type="match status" value="1"/>
</dbReference>
<dbReference type="EMBL" id="LIZS01000006">
    <property type="protein sequence ID" value="KPJ54161.1"/>
    <property type="molecule type" value="Genomic_DNA"/>
</dbReference>
<feature type="binding site" evidence="13">
    <location>
        <position position="302"/>
    </location>
    <ligand>
        <name>a divalent metal cation</name>
        <dbReference type="ChEBI" id="CHEBI:60240"/>
    </ligand>
</feature>
<feature type="site" description="Transition state stabilizer" evidence="13">
    <location>
        <position position="294"/>
    </location>
</feature>
<comment type="similarity">
    <text evidence="13">In the C-terminal section; belongs to the IspF family.</text>
</comment>
<dbReference type="HAMAP" id="MF_01520">
    <property type="entry name" value="IspDF"/>
    <property type="match status" value="1"/>
</dbReference>
<dbReference type="GO" id="GO:0016114">
    <property type="term" value="P:terpenoid biosynthetic process"/>
    <property type="evidence" value="ECO:0007669"/>
    <property type="project" value="InterPro"/>
</dbReference>
<comment type="function">
    <text evidence="13">Bifunctional enzyme that catalyzes the formation of 4-diphosphocytidyl-2-C-methyl-D-erythritol from CTP and 2-C-methyl-D-erythritol 4-phosphate (MEP) (IspD), and catalyzes the conversion of 4-diphosphocytidyl-2-C-methyl-D-erythritol 2-phosphate (CDP-ME2P) to 2-C-methyl-D-erythritol 2,4-cyclodiphosphate (ME-CPP) with a corresponding release of cytidine 5-monophosphate (CMP) (IspF).</text>
</comment>
<evidence type="ECO:0000259" key="14">
    <source>
        <dbReference type="Pfam" id="PF02542"/>
    </source>
</evidence>
<evidence type="ECO:0000256" key="7">
    <source>
        <dbReference type="ARBA" id="ARBA00022679"/>
    </source>
</evidence>
<keyword evidence="12 13" id="KW-0511">Multifunctional enzyme</keyword>
<evidence type="ECO:0000256" key="1">
    <source>
        <dbReference type="ARBA" id="ARBA00000200"/>
    </source>
</evidence>
<dbReference type="PANTHER" id="PTHR32125:SF4">
    <property type="entry name" value="2-C-METHYL-D-ERYTHRITOL 4-PHOSPHATE CYTIDYLYLTRANSFERASE, CHLOROPLASTIC"/>
    <property type="match status" value="1"/>
</dbReference>
<dbReference type="InterPro" id="IPR029044">
    <property type="entry name" value="Nucleotide-diphossugar_trans"/>
</dbReference>
<dbReference type="GO" id="GO:0008685">
    <property type="term" value="F:2-C-methyl-D-erythritol 2,4-cyclodiphosphate synthase activity"/>
    <property type="evidence" value="ECO:0007669"/>
    <property type="project" value="UniProtKB-UniRule"/>
</dbReference>
<feature type="domain" description="2-C-methyl-D-erythritol 2,4-cyclodiphosphate synthase" evidence="14">
    <location>
        <begin position="262"/>
        <end position="414"/>
    </location>
</feature>
<reference evidence="15 16" key="1">
    <citation type="journal article" date="2015" name="Microbiome">
        <title>Genomic resolution of linkages in carbon, nitrogen, and sulfur cycling among widespread estuary sediment bacteria.</title>
        <authorList>
            <person name="Baker B.J."/>
            <person name="Lazar C.S."/>
            <person name="Teske A.P."/>
            <person name="Dick G.J."/>
        </authorList>
    </citation>
    <scope>NUCLEOTIDE SEQUENCE [LARGE SCALE GENOMIC DNA]</scope>
    <source>
        <strain evidence="15">DG_24</strain>
    </source>
</reference>
<evidence type="ECO:0000256" key="8">
    <source>
        <dbReference type="ARBA" id="ARBA00022695"/>
    </source>
</evidence>
<evidence type="ECO:0000256" key="4">
    <source>
        <dbReference type="ARBA" id="ARBA00004709"/>
    </source>
</evidence>
<comment type="caution">
    <text evidence="13">Lacks conserved residue(s) required for the propagation of feature annotation.</text>
</comment>
<feature type="site" description="Positions MEP for the nucleophilic attack" evidence="13">
    <location>
        <position position="209"/>
    </location>
</feature>
<dbReference type="InterPro" id="IPR050088">
    <property type="entry name" value="IspD/TarI_cytidylyltransf_bact"/>
</dbReference>
<dbReference type="EC" id="4.6.1.12" evidence="13"/>
<feature type="region of interest" description="2-C-methyl-D-erythritol 2,4-cyclodiphosphate synthase" evidence="13">
    <location>
        <begin position="262"/>
        <end position="418"/>
    </location>
</feature>
<comment type="pathway">
    <text evidence="5 13">Isoprenoid biosynthesis; isopentenyl diphosphate biosynthesis via DXP pathway; isopentenyl diphosphate from 1-deoxy-D-xylulose 5-phosphate: step 2/6.</text>
</comment>
<keyword evidence="7 13" id="KW-0808">Transferase</keyword>
<dbReference type="PATRIC" id="fig|1703770.3.peg.407"/>
<dbReference type="NCBIfam" id="TIGR00151">
    <property type="entry name" value="ispF"/>
    <property type="match status" value="1"/>
</dbReference>
<evidence type="ECO:0000256" key="2">
    <source>
        <dbReference type="ARBA" id="ARBA00001282"/>
    </source>
</evidence>
<feature type="binding site" evidence="13">
    <location>
        <begin position="321"/>
        <end position="325"/>
    </location>
    <ligand>
        <name>4-CDP-2-C-methyl-D-erythritol 2-phosphate</name>
        <dbReference type="ChEBI" id="CHEBI:57919"/>
    </ligand>
</feature>
<feature type="binding site" evidence="13">
    <location>
        <begin position="268"/>
        <end position="270"/>
    </location>
    <ligand>
        <name>4-CDP-2-C-methyl-D-erythritol 2-phosphate</name>
        <dbReference type="ChEBI" id="CHEBI:57919"/>
    </ligand>
</feature>
<dbReference type="AlphaFoldDB" id="A0A0S7WVI1"/>
<protein>
    <recommendedName>
        <fullName evidence="13">Bifunctional enzyme IspD/IspF</fullName>
    </recommendedName>
    <domain>
        <recommendedName>
            <fullName evidence="13">2-C-methyl-D-erythritol 4-phosphate cytidylyltransferase</fullName>
            <ecNumber evidence="13">2.7.7.60</ecNumber>
        </recommendedName>
        <alternativeName>
            <fullName evidence="13">4-diphosphocytidyl-2C-methyl-D-erythritol synthase</fullName>
        </alternativeName>
        <alternativeName>
            <fullName evidence="13">MEP cytidylyltransferase</fullName>
            <shortName evidence="13">MCT</shortName>
        </alternativeName>
    </domain>
    <domain>
        <recommendedName>
            <fullName evidence="13">2-C-methyl-D-erythritol 2,4-cyclodiphosphate synthase</fullName>
            <shortName evidence="13">MECDP-synthase</shortName>
            <shortName evidence="13">MECPP-synthase</shortName>
            <shortName evidence="13">MECPS</shortName>
            <ecNumber evidence="13">4.6.1.12</ecNumber>
        </recommendedName>
    </domain>
</protein>
<gene>
    <name evidence="13" type="primary">ispDF</name>
    <name evidence="15" type="ORF">AMJ39_01825</name>
</gene>
<dbReference type="CDD" id="cd02516">
    <property type="entry name" value="CDP-ME_synthetase"/>
    <property type="match status" value="1"/>
</dbReference>
<feature type="binding site" evidence="13">
    <location>
        <begin position="294"/>
        <end position="295"/>
    </location>
    <ligand>
        <name>4-CDP-2-C-methyl-D-erythritol 2-phosphate</name>
        <dbReference type="ChEBI" id="CHEBI:57919"/>
    </ligand>
</feature>
<dbReference type="GO" id="GO:0050518">
    <property type="term" value="F:2-C-methyl-D-erythritol 4-phosphate cytidylyltransferase activity"/>
    <property type="evidence" value="ECO:0007669"/>
    <property type="project" value="UniProtKB-UniRule"/>
</dbReference>
<dbReference type="UniPathway" id="UPA00056">
    <property type="reaction ID" value="UER00093"/>
</dbReference>
<evidence type="ECO:0000256" key="5">
    <source>
        <dbReference type="ARBA" id="ARBA00004787"/>
    </source>
</evidence>
<dbReference type="STRING" id="1703770.AMJ39_01825"/>
<evidence type="ECO:0000256" key="11">
    <source>
        <dbReference type="ARBA" id="ARBA00023239"/>
    </source>
</evidence>
<evidence type="ECO:0000313" key="15">
    <source>
        <dbReference type="EMBL" id="KPJ54161.1"/>
    </source>
</evidence>
<proteinExistence type="inferred from homology"/>
<dbReference type="SUPFAM" id="SSF53448">
    <property type="entry name" value="Nucleotide-diphospho-sugar transferases"/>
    <property type="match status" value="1"/>
</dbReference>
<feature type="site" description="Positions MEP for the nucleophilic attack" evidence="13">
    <location>
        <position position="153"/>
    </location>
</feature>
<dbReference type="PROSITE" id="PS01350">
    <property type="entry name" value="ISPF"/>
    <property type="match status" value="1"/>
</dbReference>
<feature type="region of interest" description="2-C-methyl-D-erythritol 4-phosphate cytidylyltransferase" evidence="13">
    <location>
        <begin position="1"/>
        <end position="261"/>
    </location>
</feature>
<dbReference type="Pfam" id="PF02542">
    <property type="entry name" value="YgbB"/>
    <property type="match status" value="1"/>
</dbReference>
<dbReference type="EC" id="2.7.7.60" evidence="13"/>
<dbReference type="PROSITE" id="PS01295">
    <property type="entry name" value="ISPD"/>
    <property type="match status" value="1"/>
</dbReference>
<keyword evidence="11 13" id="KW-0456">Lyase</keyword>
<evidence type="ECO:0000256" key="10">
    <source>
        <dbReference type="ARBA" id="ARBA00023229"/>
    </source>
</evidence>
<feature type="site" description="Transition state stabilizer" evidence="13">
    <location>
        <position position="15"/>
    </location>
</feature>
<comment type="pathway">
    <text evidence="4 13">Isoprenoid biosynthesis; isopentenyl diphosphate biosynthesis via DXP pathway; isopentenyl diphosphate from 1-deoxy-D-xylulose 5-phosphate: step 4/6.</text>
</comment>
<evidence type="ECO:0000256" key="13">
    <source>
        <dbReference type="HAMAP-Rule" id="MF_01520"/>
    </source>
</evidence>
<evidence type="ECO:0000256" key="3">
    <source>
        <dbReference type="ARBA" id="ARBA00001968"/>
    </source>
</evidence>
<sequence>MTVGALIPAAGLGERMGGGLEKQFLPLAGVPVLARTLAAFDASASVGPVVVVVRPDRVDYCRHEVVLPSGCIKVRDIVPGGEDRQDSVRLGLQALTDVDVVVIHDAVRPLVSSGLIEETIRLSSTEPAVVAAVPAVDSPKEVADGAVLRSLDRERVWLAQTPQTFERSLIERAHREARVKGYRTTDDAALVEWLGVPVSVVPGSQDNIKITTLEDLAYAEWLLNRRIHAPAEGLEERGYLPGQEKGESLMAPGVREGRSSLRAGVGYDVHPFDAGRRLVLGGVEVEYTAGLGGHSDADVLSHAIADALLGAASLGDVGRLFPDSDERYRDISSLVLLEQVHAAIRAKGLSVANVDATVLAEQPMLGPYVEQMKKNVARALRAPPERVSVKATRGEGLGFVGRGEGMAAVAVALLVSGG</sequence>
<dbReference type="CDD" id="cd00554">
    <property type="entry name" value="MECDP_synthase"/>
    <property type="match status" value="1"/>
</dbReference>
<dbReference type="Gene3D" id="3.30.1330.50">
    <property type="entry name" value="2-C-methyl-D-erythritol 2,4-cyclodiphosphate synthase"/>
    <property type="match status" value="1"/>
</dbReference>
<dbReference type="InterPro" id="IPR020555">
    <property type="entry name" value="MECDP_synthase_CS"/>
</dbReference>
<feature type="site" description="Transition state stabilizer" evidence="13">
    <location>
        <position position="22"/>
    </location>
</feature>
<comment type="catalytic activity">
    <reaction evidence="1 13">
        <text>4-CDP-2-C-methyl-D-erythritol 2-phosphate = 2-C-methyl-D-erythritol 2,4-cyclic diphosphate + CMP</text>
        <dbReference type="Rhea" id="RHEA:23864"/>
        <dbReference type="ChEBI" id="CHEBI:57919"/>
        <dbReference type="ChEBI" id="CHEBI:58483"/>
        <dbReference type="ChEBI" id="CHEBI:60377"/>
        <dbReference type="EC" id="4.6.1.12"/>
    </reaction>
</comment>
<name>A0A0S7WVI1_UNCT6</name>
<dbReference type="Pfam" id="PF01128">
    <property type="entry name" value="IspD"/>
    <property type="match status" value="1"/>
</dbReference>
<dbReference type="InterPro" id="IPR018294">
    <property type="entry name" value="ISPD_synthase_CS"/>
</dbReference>
<dbReference type="GO" id="GO:0046872">
    <property type="term" value="F:metal ion binding"/>
    <property type="evidence" value="ECO:0007669"/>
    <property type="project" value="UniProtKB-KW"/>
</dbReference>
<keyword evidence="8 13" id="KW-0548">Nucleotidyltransferase</keyword>
<feature type="binding site" evidence="13">
    <location>
        <position position="399"/>
    </location>
    <ligand>
        <name>4-CDP-2-C-methyl-D-erythritol 2-phosphate</name>
        <dbReference type="ChEBI" id="CHEBI:57919"/>
    </ligand>
</feature>
<accession>A0A0S7WVI1</accession>
<dbReference type="Gene3D" id="3.90.550.10">
    <property type="entry name" value="Spore Coat Polysaccharide Biosynthesis Protein SpsA, Chain A"/>
    <property type="match status" value="1"/>
</dbReference>
<dbReference type="SUPFAM" id="SSF69765">
    <property type="entry name" value="IpsF-like"/>
    <property type="match status" value="1"/>
</dbReference>
<comment type="catalytic activity">
    <reaction evidence="2 13">
        <text>2-C-methyl-D-erythritol 4-phosphate + CTP + H(+) = 4-CDP-2-C-methyl-D-erythritol + diphosphate</text>
        <dbReference type="Rhea" id="RHEA:13429"/>
        <dbReference type="ChEBI" id="CHEBI:15378"/>
        <dbReference type="ChEBI" id="CHEBI:33019"/>
        <dbReference type="ChEBI" id="CHEBI:37563"/>
        <dbReference type="ChEBI" id="CHEBI:57823"/>
        <dbReference type="ChEBI" id="CHEBI:58262"/>
        <dbReference type="EC" id="2.7.7.60"/>
    </reaction>
</comment>
<dbReference type="InterPro" id="IPR036571">
    <property type="entry name" value="MECDP_synthase_sf"/>
</dbReference>
<comment type="cofactor">
    <cofactor evidence="3 13">
        <name>a divalent metal cation</name>
        <dbReference type="ChEBI" id="CHEBI:60240"/>
    </cofactor>
</comment>
<comment type="similarity">
    <text evidence="13">In the N-terminal section; belongs to the IspD/TarI cytidylyltransferase family. IspD subfamily.</text>
</comment>
<evidence type="ECO:0000313" key="16">
    <source>
        <dbReference type="Proteomes" id="UP000052008"/>
    </source>
</evidence>
<keyword evidence="10 13" id="KW-0414">Isoprene biosynthesis</keyword>
<dbReference type="HAMAP" id="MF_00107">
    <property type="entry name" value="IspF"/>
    <property type="match status" value="1"/>
</dbReference>
<dbReference type="InterPro" id="IPR034683">
    <property type="entry name" value="IspD/TarI"/>
</dbReference>
<evidence type="ECO:0000256" key="12">
    <source>
        <dbReference type="ARBA" id="ARBA00023268"/>
    </source>
</evidence>
<keyword evidence="9 13" id="KW-0479">Metal-binding</keyword>
<dbReference type="Proteomes" id="UP000052008">
    <property type="component" value="Unassembled WGS sequence"/>
</dbReference>
<feature type="binding site" evidence="13">
    <location>
        <position position="270"/>
    </location>
    <ligand>
        <name>a divalent metal cation</name>
        <dbReference type="ChEBI" id="CHEBI:60240"/>
    </ligand>
</feature>
<dbReference type="GO" id="GO:0019288">
    <property type="term" value="P:isopentenyl diphosphate biosynthetic process, methylerythritol 4-phosphate pathway"/>
    <property type="evidence" value="ECO:0007669"/>
    <property type="project" value="UniProtKB-UniRule"/>
</dbReference>
<dbReference type="InterPro" id="IPR003526">
    <property type="entry name" value="MECDP_synthase"/>
</dbReference>
<dbReference type="NCBIfam" id="TIGR00453">
    <property type="entry name" value="ispD"/>
    <property type="match status" value="1"/>
</dbReference>
<feature type="binding site" evidence="13">
    <location>
        <position position="268"/>
    </location>
    <ligand>
        <name>a divalent metal cation</name>
        <dbReference type="ChEBI" id="CHEBI:60240"/>
    </ligand>
</feature>
<dbReference type="HAMAP" id="MF_00108">
    <property type="entry name" value="IspD"/>
    <property type="match status" value="1"/>
</dbReference>
<evidence type="ECO:0000256" key="9">
    <source>
        <dbReference type="ARBA" id="ARBA00022723"/>
    </source>
</evidence>
<comment type="similarity">
    <text evidence="6">Belongs to the IspD/TarI cytidylyltransferase family. IspD subfamily.</text>
</comment>
<feature type="binding site" evidence="13">
    <location>
        <position position="402"/>
    </location>
    <ligand>
        <name>4-CDP-2-C-methyl-D-erythritol 2-phosphate</name>
        <dbReference type="ChEBI" id="CHEBI:57919"/>
    </ligand>
</feature>
<organism evidence="15 16">
    <name type="scientific">candidate division TA06 bacterium DG_24</name>
    <dbReference type="NCBI Taxonomy" id="1703770"/>
    <lineage>
        <taxon>Bacteria</taxon>
        <taxon>Bacteria division TA06</taxon>
    </lineage>
</organism>
<dbReference type="InterPro" id="IPR001228">
    <property type="entry name" value="IspD"/>
</dbReference>
<comment type="caution">
    <text evidence="15">The sequence shown here is derived from an EMBL/GenBank/DDBJ whole genome shotgun (WGS) entry which is preliminary data.</text>
</comment>
<evidence type="ECO:0000256" key="6">
    <source>
        <dbReference type="ARBA" id="ARBA00009789"/>
    </source>
</evidence>
<dbReference type="InterPro" id="IPR026596">
    <property type="entry name" value="IspD/F"/>
</dbReference>